<protein>
    <submittedName>
        <fullName evidence="1">Uncharacterized protein</fullName>
    </submittedName>
</protein>
<dbReference type="Proteomes" id="UP000437431">
    <property type="component" value="Unassembled WGS sequence"/>
</dbReference>
<accession>A0A7J5RES5</accession>
<name>A0A7J5RES5_PHOVU</name>
<evidence type="ECO:0000313" key="1">
    <source>
        <dbReference type="EMBL" id="KAB6557961.1"/>
    </source>
</evidence>
<dbReference type="EMBL" id="WDAY01000042">
    <property type="protein sequence ID" value="KAB6557961.1"/>
    <property type="molecule type" value="Genomic_DNA"/>
</dbReference>
<gene>
    <name evidence="1" type="ORF">GAY79_16410</name>
</gene>
<organism evidence="1 2">
    <name type="scientific">Phocaeicola vulgatus</name>
    <name type="common">Bacteroides vulgatus</name>
    <dbReference type="NCBI Taxonomy" id="821"/>
    <lineage>
        <taxon>Bacteria</taxon>
        <taxon>Pseudomonadati</taxon>
        <taxon>Bacteroidota</taxon>
        <taxon>Bacteroidia</taxon>
        <taxon>Bacteroidales</taxon>
        <taxon>Bacteroidaceae</taxon>
        <taxon>Phocaeicola</taxon>
    </lineage>
</organism>
<proteinExistence type="predicted"/>
<dbReference type="AlphaFoldDB" id="A0A7J5RES5"/>
<comment type="caution">
    <text evidence="1">The sequence shown here is derived from an EMBL/GenBank/DDBJ whole genome shotgun (WGS) entry which is preliminary data.</text>
</comment>
<reference evidence="1 2" key="1">
    <citation type="journal article" date="2019" name="Nat. Med.">
        <title>A library of human gut bacterial isolates paired with longitudinal multiomics data enables mechanistic microbiome research.</title>
        <authorList>
            <person name="Poyet M."/>
            <person name="Groussin M."/>
            <person name="Gibbons S.M."/>
            <person name="Avila-Pacheco J."/>
            <person name="Jiang X."/>
            <person name="Kearney S.M."/>
            <person name="Perrotta A.R."/>
            <person name="Berdy B."/>
            <person name="Zhao S."/>
            <person name="Lieberman T.D."/>
            <person name="Swanson P.K."/>
            <person name="Smith M."/>
            <person name="Roesemann S."/>
            <person name="Alexander J.E."/>
            <person name="Rich S.A."/>
            <person name="Livny J."/>
            <person name="Vlamakis H."/>
            <person name="Clish C."/>
            <person name="Bullock K."/>
            <person name="Deik A."/>
            <person name="Scott J."/>
            <person name="Pierce K.A."/>
            <person name="Xavier R.J."/>
            <person name="Alm E.J."/>
        </authorList>
    </citation>
    <scope>NUCLEOTIDE SEQUENCE [LARGE SCALE GENOMIC DNA]</scope>
    <source>
        <strain evidence="1 2">BIOML-A111</strain>
    </source>
</reference>
<evidence type="ECO:0000313" key="2">
    <source>
        <dbReference type="Proteomes" id="UP000437431"/>
    </source>
</evidence>
<sequence>MALFLILSKSNSSFIKKTVLAKLILYSLLTQFNLHPQPVMPTEAWPVCISIIIQSPAAPHKYAESLSHFLYRSLSPVAHWIA</sequence>